<proteinExistence type="predicted"/>
<dbReference type="Gene3D" id="3.40.50.300">
    <property type="entry name" value="P-loop containing nucleotide triphosphate hydrolases"/>
    <property type="match status" value="1"/>
</dbReference>
<organism evidence="4 5">
    <name type="scientific">Mycena sanguinolenta</name>
    <dbReference type="NCBI Taxonomy" id="230812"/>
    <lineage>
        <taxon>Eukaryota</taxon>
        <taxon>Fungi</taxon>
        <taxon>Dikarya</taxon>
        <taxon>Basidiomycota</taxon>
        <taxon>Agaricomycotina</taxon>
        <taxon>Agaricomycetes</taxon>
        <taxon>Agaricomycetidae</taxon>
        <taxon>Agaricales</taxon>
        <taxon>Marasmiineae</taxon>
        <taxon>Mycenaceae</taxon>
        <taxon>Mycena</taxon>
    </lineage>
</organism>
<dbReference type="InterPro" id="IPR056884">
    <property type="entry name" value="NPHP3-like_N"/>
</dbReference>
<dbReference type="InterPro" id="IPR054471">
    <property type="entry name" value="GPIID_WHD"/>
</dbReference>
<dbReference type="EMBL" id="JACAZH010000023">
    <property type="protein sequence ID" value="KAF7343641.1"/>
    <property type="molecule type" value="Genomic_DNA"/>
</dbReference>
<name>A0A8H6XNJ7_9AGAR</name>
<feature type="domain" description="GPI inositol-deacylase winged helix" evidence="2">
    <location>
        <begin position="482"/>
        <end position="561"/>
    </location>
</feature>
<feature type="domain" description="Nephrocystin 3-like N-terminal" evidence="3">
    <location>
        <begin position="212"/>
        <end position="371"/>
    </location>
</feature>
<accession>A0A8H6XNJ7</accession>
<keyword evidence="5" id="KW-1185">Reference proteome</keyword>
<evidence type="ECO:0000313" key="5">
    <source>
        <dbReference type="Proteomes" id="UP000623467"/>
    </source>
</evidence>
<evidence type="ECO:0000256" key="1">
    <source>
        <dbReference type="ARBA" id="ARBA00022737"/>
    </source>
</evidence>
<reference evidence="4" key="1">
    <citation type="submission" date="2020-05" db="EMBL/GenBank/DDBJ databases">
        <title>Mycena genomes resolve the evolution of fungal bioluminescence.</title>
        <authorList>
            <person name="Tsai I.J."/>
        </authorList>
    </citation>
    <scope>NUCLEOTIDE SEQUENCE</scope>
    <source>
        <strain evidence="4">160909Yilan</strain>
    </source>
</reference>
<protein>
    <submittedName>
        <fullName evidence="4">Ankyrin repeat-containing protein</fullName>
    </submittedName>
</protein>
<gene>
    <name evidence="4" type="ORF">MSAN_01984900</name>
</gene>
<dbReference type="Proteomes" id="UP000623467">
    <property type="component" value="Unassembled WGS sequence"/>
</dbReference>
<dbReference type="Pfam" id="PF24883">
    <property type="entry name" value="NPHP3_N"/>
    <property type="match status" value="1"/>
</dbReference>
<dbReference type="AlphaFoldDB" id="A0A8H6XNJ7"/>
<keyword evidence="1" id="KW-0677">Repeat</keyword>
<evidence type="ECO:0000259" key="2">
    <source>
        <dbReference type="Pfam" id="PF22939"/>
    </source>
</evidence>
<evidence type="ECO:0000259" key="3">
    <source>
        <dbReference type="Pfam" id="PF24883"/>
    </source>
</evidence>
<dbReference type="InterPro" id="IPR027417">
    <property type="entry name" value="P-loop_NTPase"/>
</dbReference>
<dbReference type="PANTHER" id="PTHR10039">
    <property type="entry name" value="AMELOGENIN"/>
    <property type="match status" value="1"/>
</dbReference>
<dbReference type="OrthoDB" id="7464126at2759"/>
<comment type="caution">
    <text evidence="4">The sequence shown here is derived from an EMBL/GenBank/DDBJ whole genome shotgun (WGS) entry which is preliminary data.</text>
</comment>
<dbReference type="Pfam" id="PF22939">
    <property type="entry name" value="WHD_GPIID"/>
    <property type="match status" value="1"/>
</dbReference>
<sequence>MTDLVGLVASILQLVDTVKNARDYVHAFRDAQSQRKLLLAEIGSLQPLLKQLDNRIQRSQTGGANSVIQNFEEPLIRFRGMMERLAEKLQHDGSFELVGRLTWSLWKKEDVEEELNIVERFKSSLTVGLGLDIWDFANDTTQQYHNHTLATIKDATEEQRIDHHYIFRSVRDIAQRQQQYFGTAARDTIIEWYSPLNFFLRQADIFGIHQPGTGRWFLEANSSKEWKSGVRKVLWCRGMPGAGKTVLMSIAVDHLRAEQKYCDNIGVAAIYLNHKETDAHTPSNLLASLWRQLVVGQPIASVESLYQKHREPGTKPSLNEVHAILSATISEYLKVFILVDALDEYPERERGVFLSHLSQLGTNVNLLFTSRPHIILNNSIHVAPIAILEIRATAEDIRCHIDAQILKSSRLSDNIQDCPDLLEEIEKRIVRRSDGMFLMAKLHIDSLAEKHTVKAVQSTLENLPNNLEGTYDGVMERINSQTEDDRNLALRTLSWISHAKRILRPSELRAALAVEPGTKELDPNNLVQLSIILSVCAGLLVVDARDNRLRLVHFTAQDYLERIQATAFPYASTQITMTCIQYLTTYSDTGHRRQWKIL</sequence>
<evidence type="ECO:0000313" key="4">
    <source>
        <dbReference type="EMBL" id="KAF7343641.1"/>
    </source>
</evidence>
<dbReference type="SUPFAM" id="SSF52540">
    <property type="entry name" value="P-loop containing nucleoside triphosphate hydrolases"/>
    <property type="match status" value="1"/>
</dbReference>
<dbReference type="PANTHER" id="PTHR10039:SF15">
    <property type="entry name" value="NACHT DOMAIN-CONTAINING PROTEIN"/>
    <property type="match status" value="1"/>
</dbReference>